<name>A0A8C8RDB0_9SAUR</name>
<evidence type="ECO:0000256" key="1">
    <source>
        <dbReference type="ARBA" id="ARBA00004613"/>
    </source>
</evidence>
<feature type="chain" id="PRO_5034552769" description="Pentraxin family member" evidence="10">
    <location>
        <begin position="21"/>
        <end position="228"/>
    </location>
</feature>
<dbReference type="InterPro" id="IPR001759">
    <property type="entry name" value="PTX_dom"/>
</dbReference>
<feature type="signal peptide" evidence="10">
    <location>
        <begin position="1"/>
        <end position="20"/>
    </location>
</feature>
<dbReference type="SMART" id="SM00159">
    <property type="entry name" value="PTX"/>
    <property type="match status" value="1"/>
</dbReference>
<comment type="subcellular location">
    <subcellularLocation>
        <location evidence="1 10">Secreted</location>
    </subcellularLocation>
</comment>
<dbReference type="AlphaFoldDB" id="A0A8C8RDB0"/>
<dbReference type="Gene3D" id="2.60.120.200">
    <property type="match status" value="1"/>
</dbReference>
<keyword evidence="5 10" id="KW-0732">Signal</keyword>
<dbReference type="InterPro" id="IPR030476">
    <property type="entry name" value="Pentaxin_CS"/>
</dbReference>
<accession>A0A8C8RDB0</accession>
<comment type="similarity">
    <text evidence="8 10">Belongs to the pentraxin family.</text>
</comment>
<keyword evidence="13" id="KW-1185">Reference proteome</keyword>
<evidence type="ECO:0000256" key="3">
    <source>
        <dbReference type="ARBA" id="ARBA00022525"/>
    </source>
</evidence>
<dbReference type="Ensembl" id="ENSPCET00000004091.1">
    <property type="protein sequence ID" value="ENSPCEP00000003962.1"/>
    <property type="gene ID" value="ENSPCEG00000003176.1"/>
</dbReference>
<dbReference type="InterPro" id="IPR051005">
    <property type="entry name" value="Pentraxin_domain"/>
</dbReference>
<evidence type="ECO:0000313" key="13">
    <source>
        <dbReference type="Proteomes" id="UP000694393"/>
    </source>
</evidence>
<dbReference type="Pfam" id="PF00354">
    <property type="entry name" value="Pentaxin"/>
    <property type="match status" value="1"/>
</dbReference>
<dbReference type="PANTHER" id="PTHR45869">
    <property type="entry name" value="C-REACTIVE PROTEIN-RELATED"/>
    <property type="match status" value="1"/>
</dbReference>
<dbReference type="SUPFAM" id="SSF49899">
    <property type="entry name" value="Concanavalin A-like lectins/glucanases"/>
    <property type="match status" value="1"/>
</dbReference>
<keyword evidence="6 10" id="KW-0106">Calcium</keyword>
<evidence type="ECO:0000259" key="11">
    <source>
        <dbReference type="PROSITE" id="PS51828"/>
    </source>
</evidence>
<keyword evidence="2" id="KW-0011">Acute phase</keyword>
<dbReference type="InterPro" id="IPR013320">
    <property type="entry name" value="ConA-like_dom_sf"/>
</dbReference>
<evidence type="ECO:0000313" key="12">
    <source>
        <dbReference type="Ensembl" id="ENSPCEP00000003962.1"/>
    </source>
</evidence>
<dbReference type="PROSITE" id="PS51828">
    <property type="entry name" value="PTX_2"/>
    <property type="match status" value="1"/>
</dbReference>
<keyword evidence="4 10" id="KW-0479">Metal-binding</keyword>
<evidence type="ECO:0000256" key="5">
    <source>
        <dbReference type="ARBA" id="ARBA00022729"/>
    </source>
</evidence>
<dbReference type="PANTHER" id="PTHR45869:SF7">
    <property type="entry name" value="C-REACTIVE PROTEIN"/>
    <property type="match status" value="1"/>
</dbReference>
<dbReference type="GO" id="GO:0006953">
    <property type="term" value="P:acute-phase response"/>
    <property type="evidence" value="ECO:0007669"/>
    <property type="project" value="UniProtKB-KW"/>
</dbReference>
<feature type="domain" description="Pentraxin (PTX)" evidence="11">
    <location>
        <begin position="24"/>
        <end position="226"/>
    </location>
</feature>
<proteinExistence type="inferred from homology"/>
<dbReference type="PROSITE" id="PS00289">
    <property type="entry name" value="PTX_1"/>
    <property type="match status" value="1"/>
</dbReference>
<dbReference type="Proteomes" id="UP000694393">
    <property type="component" value="Unplaced"/>
</dbReference>
<evidence type="ECO:0000256" key="6">
    <source>
        <dbReference type="ARBA" id="ARBA00022837"/>
    </source>
</evidence>
<protein>
    <recommendedName>
        <fullName evidence="10">Pentraxin family member</fullName>
    </recommendedName>
</protein>
<comment type="caution">
    <text evidence="9">Lacks conserved residue(s) required for the propagation of feature annotation.</text>
</comment>
<dbReference type="GO" id="GO:0045087">
    <property type="term" value="P:innate immune response"/>
    <property type="evidence" value="ECO:0007669"/>
    <property type="project" value="TreeGrafter"/>
</dbReference>
<dbReference type="GO" id="GO:0005615">
    <property type="term" value="C:extracellular space"/>
    <property type="evidence" value="ECO:0007669"/>
    <property type="project" value="TreeGrafter"/>
</dbReference>
<sequence>MEKQQLLLLVFAGLLGAVTQTDLYGKVFVFPKETKTAHVVLKLRLEQPLQNIVVCLRYFTDLARPYSLFSYATKAQDNEILLFKPRPGELSLYIGWEQVTFKVPEKTGASPKWEHICSSWESATGVAELWVNGIPLPRKGLKKDYSIGAEGVIVLGQEQDSPGGGFDLNQSFVGELTDVYMWDTLLSRDEVRFVMHNSIQPHHILDWRNLSYEIKGYVVIKPSLFSVY</sequence>
<evidence type="ECO:0000256" key="9">
    <source>
        <dbReference type="PROSITE-ProRule" id="PRU01172"/>
    </source>
</evidence>
<dbReference type="GO" id="GO:0046872">
    <property type="term" value="F:metal ion binding"/>
    <property type="evidence" value="ECO:0007669"/>
    <property type="project" value="UniProtKB-KW"/>
</dbReference>
<dbReference type="GO" id="GO:0001849">
    <property type="term" value="F:complement component C1q complex binding"/>
    <property type="evidence" value="ECO:0007669"/>
    <property type="project" value="TreeGrafter"/>
</dbReference>
<dbReference type="PRINTS" id="PR00895">
    <property type="entry name" value="PENTAXIN"/>
</dbReference>
<organism evidence="12 13">
    <name type="scientific">Pelusios castaneus</name>
    <name type="common">West African mud turtle</name>
    <dbReference type="NCBI Taxonomy" id="367368"/>
    <lineage>
        <taxon>Eukaryota</taxon>
        <taxon>Metazoa</taxon>
        <taxon>Chordata</taxon>
        <taxon>Craniata</taxon>
        <taxon>Vertebrata</taxon>
        <taxon>Euteleostomi</taxon>
        <taxon>Archelosauria</taxon>
        <taxon>Testudinata</taxon>
        <taxon>Testudines</taxon>
        <taxon>Pleurodira</taxon>
        <taxon>Pelomedusidae</taxon>
        <taxon>Pelusios</taxon>
    </lineage>
</organism>
<evidence type="ECO:0000256" key="10">
    <source>
        <dbReference type="RuleBase" id="RU362112"/>
    </source>
</evidence>
<comment type="cofactor">
    <cofactor evidence="10">
        <name>Ca(2+)</name>
        <dbReference type="ChEBI" id="CHEBI:29108"/>
    </cofactor>
    <text evidence="10">Binds 2 calcium ions per subunit.</text>
</comment>
<keyword evidence="7" id="KW-1015">Disulfide bond</keyword>
<dbReference type="CDD" id="cd00152">
    <property type="entry name" value="PTX"/>
    <property type="match status" value="1"/>
</dbReference>
<evidence type="ECO:0000256" key="2">
    <source>
        <dbReference type="ARBA" id="ARBA00022486"/>
    </source>
</evidence>
<reference evidence="12" key="1">
    <citation type="submission" date="2025-08" db="UniProtKB">
        <authorList>
            <consortium name="Ensembl"/>
        </authorList>
    </citation>
    <scope>IDENTIFICATION</scope>
</reference>
<evidence type="ECO:0000256" key="7">
    <source>
        <dbReference type="ARBA" id="ARBA00023157"/>
    </source>
</evidence>
<comment type="subunit">
    <text evidence="10">Homopentamer. Pentaxin (or pentraxin) have a discoid arrangement of 5 non-covalently bound subunits.</text>
</comment>
<keyword evidence="3" id="KW-0964">Secreted</keyword>
<evidence type="ECO:0000256" key="8">
    <source>
        <dbReference type="ARBA" id="ARBA00038102"/>
    </source>
</evidence>
<reference evidence="12" key="2">
    <citation type="submission" date="2025-09" db="UniProtKB">
        <authorList>
            <consortium name="Ensembl"/>
        </authorList>
    </citation>
    <scope>IDENTIFICATION</scope>
</reference>
<dbReference type="FunFam" id="2.60.120.200:FF:000070">
    <property type="entry name" value="Serum amyloid P-component"/>
    <property type="match status" value="1"/>
</dbReference>
<evidence type="ECO:0000256" key="4">
    <source>
        <dbReference type="ARBA" id="ARBA00022723"/>
    </source>
</evidence>